<protein>
    <submittedName>
        <fullName evidence="2">GH10215p</fullName>
    </submittedName>
</protein>
<feature type="region of interest" description="Disordered" evidence="1">
    <location>
        <begin position="52"/>
        <end position="100"/>
    </location>
</feature>
<proteinExistence type="evidence at transcript level"/>
<organism evidence="2">
    <name type="scientific">Drosophila melanogaster</name>
    <name type="common">Fruit fly</name>
    <dbReference type="NCBI Taxonomy" id="7227"/>
    <lineage>
        <taxon>Eukaryota</taxon>
        <taxon>Metazoa</taxon>
        <taxon>Ecdysozoa</taxon>
        <taxon>Arthropoda</taxon>
        <taxon>Hexapoda</taxon>
        <taxon>Insecta</taxon>
        <taxon>Pterygota</taxon>
        <taxon>Neoptera</taxon>
        <taxon>Endopterygota</taxon>
        <taxon>Diptera</taxon>
        <taxon>Brachycera</taxon>
        <taxon>Muscomorpha</taxon>
        <taxon>Ephydroidea</taxon>
        <taxon>Drosophilidae</taxon>
        <taxon>Drosophila</taxon>
        <taxon>Sophophora</taxon>
    </lineage>
</organism>
<gene>
    <name evidence="3" type="primary">Gls</name>
    <name evidence="3" type="synonym">GLS</name>
    <name evidence="3" type="synonym">nemy</name>
    <name evidence="2" type="synonym">nemy-RB</name>
    <name evidence="3" type="ORF">CG42708</name>
</gene>
<sequence length="100" mass="11363">MAPGWTVLILPWIRIPREWEWDWLSDWSPGRLCCRFPHPLVSCWSPPRACTPRWTGRPSPPRSEGTPPRDSGRSSLPHPRADFPSDPWGCVVHDTVPAGT</sequence>
<reference evidence="2" key="1">
    <citation type="submission" date="2001-10" db="EMBL/GenBank/DDBJ databases">
        <authorList>
            <person name="Stapleton M."/>
            <person name="Brokstein P."/>
            <person name="Hong L."/>
            <person name="Agbayani A."/>
            <person name="Carlson J."/>
            <person name="Champe M."/>
            <person name="Chavez C."/>
            <person name="Dorsett V."/>
            <person name="Farfan D."/>
            <person name="Frise E."/>
            <person name="George R."/>
            <person name="Gonzalez M."/>
            <person name="Guarin H."/>
            <person name="Li P."/>
            <person name="Liao G."/>
            <person name="Miranda A."/>
            <person name="Mungall C.J."/>
            <person name="Nunoo J."/>
            <person name="Pacleb J."/>
            <person name="Paragas V."/>
            <person name="Park S."/>
            <person name="Phouanenavong S."/>
            <person name="Wan K."/>
            <person name="Yu C."/>
            <person name="Lewis S.E."/>
            <person name="Rubin G.M."/>
            <person name="Celniker S."/>
        </authorList>
    </citation>
    <scope>NUCLEOTIDE SEQUENCE</scope>
    <source>
        <strain evidence="2">Berkeley</strain>
    </source>
</reference>
<dbReference type="GO" id="GO:0005739">
    <property type="term" value="C:mitochondrion"/>
    <property type="evidence" value="ECO:0000250"/>
    <property type="project" value="FlyBase"/>
</dbReference>
<dbReference type="AGR" id="FB:FBgn0261625"/>
<reference evidence="2" key="2">
    <citation type="submission" date="2010-09" db="EMBL/GenBank/DDBJ databases">
        <authorList>
            <person name="Carlson J."/>
            <person name="Booth B."/>
            <person name="Frise E."/>
            <person name="Park S."/>
            <person name="Wan K."/>
            <person name="Yu C."/>
            <person name="Celniker S."/>
        </authorList>
    </citation>
    <scope>NUCLEOTIDE SEQUENCE</scope>
    <source>
        <strain evidence="2">Berkeley</strain>
    </source>
</reference>
<evidence type="ECO:0000313" key="2">
    <source>
        <dbReference type="EMBL" id="AAL13349.1"/>
    </source>
</evidence>
<dbReference type="AlphaFoldDB" id="Q95TE6"/>
<dbReference type="EMBL" id="AY059443">
    <property type="protein sequence ID" value="AAL13349.1"/>
    <property type="molecule type" value="mRNA"/>
</dbReference>
<dbReference type="OrthoDB" id="9995210at2759"/>
<name>Q95TE6_DROME</name>
<evidence type="ECO:0000256" key="1">
    <source>
        <dbReference type="SAM" id="MobiDB-lite"/>
    </source>
</evidence>
<accession>Q95TE6</accession>
<dbReference type="GO" id="GO:0006541">
    <property type="term" value="P:glutamine metabolic process"/>
    <property type="evidence" value="ECO:0000250"/>
    <property type="project" value="FlyBase"/>
</dbReference>
<evidence type="ECO:0000313" key="3">
    <source>
        <dbReference type="FlyBase" id="FBgn0261625"/>
    </source>
</evidence>
<dbReference type="GO" id="GO:0004359">
    <property type="term" value="F:glutaminase activity"/>
    <property type="evidence" value="ECO:0000250"/>
    <property type="project" value="FlyBase"/>
</dbReference>
<dbReference type="FlyBase" id="FBgn0261625">
    <property type="gene designation" value="Gls"/>
</dbReference>